<evidence type="ECO:0000256" key="9">
    <source>
        <dbReference type="SAM" id="MobiDB-lite"/>
    </source>
</evidence>
<dbReference type="AlphaFoldDB" id="A0AAV9BTB6"/>
<dbReference type="Gene3D" id="1.10.20.10">
    <property type="entry name" value="Histone, subunit A"/>
    <property type="match status" value="1"/>
</dbReference>
<gene>
    <name evidence="11" type="ORF">QJS04_geneDACA002921</name>
</gene>
<comment type="similarity">
    <text evidence="7">Belongs to the NFYC/HAP5 subunit family.</text>
</comment>
<dbReference type="PANTHER" id="PTHR10252:SF124">
    <property type="entry name" value="NUCLEAR TRANSCRIPTION FACTOR Y SUBUNIT C-10"/>
    <property type="match status" value="1"/>
</dbReference>
<keyword evidence="5" id="KW-0539">Nucleus</keyword>
<dbReference type="GO" id="GO:0000976">
    <property type="term" value="F:transcription cis-regulatory region binding"/>
    <property type="evidence" value="ECO:0007669"/>
    <property type="project" value="TreeGrafter"/>
</dbReference>
<dbReference type="Pfam" id="PF00125">
    <property type="entry name" value="Histone"/>
    <property type="match status" value="1"/>
</dbReference>
<evidence type="ECO:0000313" key="12">
    <source>
        <dbReference type="Proteomes" id="UP001179952"/>
    </source>
</evidence>
<evidence type="ECO:0000256" key="4">
    <source>
        <dbReference type="ARBA" id="ARBA00023163"/>
    </source>
</evidence>
<evidence type="ECO:0000256" key="5">
    <source>
        <dbReference type="ARBA" id="ARBA00023242"/>
    </source>
</evidence>
<name>A0AAV9BTB6_ACOGR</name>
<dbReference type="InterPro" id="IPR050568">
    <property type="entry name" value="Transcr_DNA_Rep_Reg"/>
</dbReference>
<evidence type="ECO:0000256" key="2">
    <source>
        <dbReference type="ARBA" id="ARBA00023015"/>
    </source>
</evidence>
<proteinExistence type="inferred from homology"/>
<comment type="subcellular location">
    <subcellularLocation>
        <location evidence="1">Nucleus</location>
    </subcellularLocation>
</comment>
<dbReference type="GO" id="GO:0046982">
    <property type="term" value="F:protein heterodimerization activity"/>
    <property type="evidence" value="ECO:0007669"/>
    <property type="project" value="InterPro"/>
</dbReference>
<dbReference type="EMBL" id="JAUJYN010000001">
    <property type="protein sequence ID" value="KAK1279926.1"/>
    <property type="molecule type" value="Genomic_DNA"/>
</dbReference>
<comment type="caution">
    <text evidence="11">The sequence shown here is derived from an EMBL/GenBank/DDBJ whole genome shotgun (WGS) entry which is preliminary data.</text>
</comment>
<dbReference type="CDD" id="cd22908">
    <property type="entry name" value="HFD_NFYC-like"/>
    <property type="match status" value="1"/>
</dbReference>
<keyword evidence="4" id="KW-0804">Transcription</keyword>
<dbReference type="SUPFAM" id="SSF47113">
    <property type="entry name" value="Histone-fold"/>
    <property type="match status" value="1"/>
</dbReference>
<feature type="domain" description="Core Histone H2A/H2B/H3" evidence="10">
    <location>
        <begin position="77"/>
        <end position="157"/>
    </location>
</feature>
<feature type="region of interest" description="Disordered" evidence="9">
    <location>
        <begin position="192"/>
        <end position="222"/>
    </location>
</feature>
<dbReference type="InterPro" id="IPR007125">
    <property type="entry name" value="H2A/H2B/H3"/>
</dbReference>
<sequence>MGDPFNYSWRSPPLTLDSCVQMLDNMHVPGNAMVPLPPALANLPHHHHCHHLRAGMDIQYCSNLIELQKNNLGMFWKQQILEMKHMQEIRQHPLPLARIKRIMKADGEVKMISAETPMLFSKACELFILDLTLRSWIHANEGKRRTIQRIDVASAICHGEILNFLYDLVPISEFKYGFVHGEVMARKLGGRVGFSPPSPQPNRVKHHIPPETPGGGPPSTHG</sequence>
<evidence type="ECO:0000256" key="7">
    <source>
        <dbReference type="ARBA" id="ARBA00038129"/>
    </source>
</evidence>
<evidence type="ECO:0000259" key="10">
    <source>
        <dbReference type="Pfam" id="PF00125"/>
    </source>
</evidence>
<dbReference type="GO" id="GO:0005634">
    <property type="term" value="C:nucleus"/>
    <property type="evidence" value="ECO:0007669"/>
    <property type="project" value="UniProtKB-SubCell"/>
</dbReference>
<comment type="function">
    <text evidence="8">Stimulates the transcription of various genes by recognizing and binding to a CCAAT motif in promoters.</text>
</comment>
<evidence type="ECO:0000256" key="8">
    <source>
        <dbReference type="ARBA" id="ARBA00059992"/>
    </source>
</evidence>
<dbReference type="GO" id="GO:0006355">
    <property type="term" value="P:regulation of DNA-templated transcription"/>
    <property type="evidence" value="ECO:0007669"/>
    <property type="project" value="TreeGrafter"/>
</dbReference>
<reference evidence="11" key="1">
    <citation type="journal article" date="2023" name="Nat. Commun.">
        <title>Diploid and tetraploid genomes of Acorus and the evolution of monocots.</title>
        <authorList>
            <person name="Ma L."/>
            <person name="Liu K.W."/>
            <person name="Li Z."/>
            <person name="Hsiao Y.Y."/>
            <person name="Qi Y."/>
            <person name="Fu T."/>
            <person name="Tang G.D."/>
            <person name="Zhang D."/>
            <person name="Sun W.H."/>
            <person name="Liu D.K."/>
            <person name="Li Y."/>
            <person name="Chen G.Z."/>
            <person name="Liu X.D."/>
            <person name="Liao X.Y."/>
            <person name="Jiang Y.T."/>
            <person name="Yu X."/>
            <person name="Hao Y."/>
            <person name="Huang J."/>
            <person name="Zhao X.W."/>
            <person name="Ke S."/>
            <person name="Chen Y.Y."/>
            <person name="Wu W.L."/>
            <person name="Hsu J.L."/>
            <person name="Lin Y.F."/>
            <person name="Huang M.D."/>
            <person name="Li C.Y."/>
            <person name="Huang L."/>
            <person name="Wang Z.W."/>
            <person name="Zhao X."/>
            <person name="Zhong W.Y."/>
            <person name="Peng D.H."/>
            <person name="Ahmad S."/>
            <person name="Lan S."/>
            <person name="Zhang J.S."/>
            <person name="Tsai W.C."/>
            <person name="Van de Peer Y."/>
            <person name="Liu Z.J."/>
        </authorList>
    </citation>
    <scope>NUCLEOTIDE SEQUENCE</scope>
    <source>
        <strain evidence="11">SCP</strain>
    </source>
</reference>
<evidence type="ECO:0000256" key="6">
    <source>
        <dbReference type="ARBA" id="ARBA00025911"/>
    </source>
</evidence>
<keyword evidence="2" id="KW-0805">Transcription regulation</keyword>
<organism evidence="11 12">
    <name type="scientific">Acorus gramineus</name>
    <name type="common">Dwarf sweet flag</name>
    <dbReference type="NCBI Taxonomy" id="55184"/>
    <lineage>
        <taxon>Eukaryota</taxon>
        <taxon>Viridiplantae</taxon>
        <taxon>Streptophyta</taxon>
        <taxon>Embryophyta</taxon>
        <taxon>Tracheophyta</taxon>
        <taxon>Spermatophyta</taxon>
        <taxon>Magnoliopsida</taxon>
        <taxon>Liliopsida</taxon>
        <taxon>Acoraceae</taxon>
        <taxon>Acorus</taxon>
    </lineage>
</organism>
<dbReference type="Proteomes" id="UP001179952">
    <property type="component" value="Unassembled WGS sequence"/>
</dbReference>
<dbReference type="InterPro" id="IPR009072">
    <property type="entry name" value="Histone-fold"/>
</dbReference>
<reference evidence="11" key="2">
    <citation type="submission" date="2023-06" db="EMBL/GenBank/DDBJ databases">
        <authorList>
            <person name="Ma L."/>
            <person name="Liu K.-W."/>
            <person name="Li Z."/>
            <person name="Hsiao Y.-Y."/>
            <person name="Qi Y."/>
            <person name="Fu T."/>
            <person name="Tang G."/>
            <person name="Zhang D."/>
            <person name="Sun W.-H."/>
            <person name="Liu D.-K."/>
            <person name="Li Y."/>
            <person name="Chen G.-Z."/>
            <person name="Liu X.-D."/>
            <person name="Liao X.-Y."/>
            <person name="Jiang Y.-T."/>
            <person name="Yu X."/>
            <person name="Hao Y."/>
            <person name="Huang J."/>
            <person name="Zhao X.-W."/>
            <person name="Ke S."/>
            <person name="Chen Y.-Y."/>
            <person name="Wu W.-L."/>
            <person name="Hsu J.-L."/>
            <person name="Lin Y.-F."/>
            <person name="Huang M.-D."/>
            <person name="Li C.-Y."/>
            <person name="Huang L."/>
            <person name="Wang Z.-W."/>
            <person name="Zhao X."/>
            <person name="Zhong W.-Y."/>
            <person name="Peng D.-H."/>
            <person name="Ahmad S."/>
            <person name="Lan S."/>
            <person name="Zhang J.-S."/>
            <person name="Tsai W.-C."/>
            <person name="Van De Peer Y."/>
            <person name="Liu Z.-J."/>
        </authorList>
    </citation>
    <scope>NUCLEOTIDE SEQUENCE</scope>
    <source>
        <strain evidence="11">SCP</strain>
        <tissue evidence="11">Leaves</tissue>
    </source>
</reference>
<dbReference type="FunFam" id="1.10.20.10:FF:000062">
    <property type="entry name" value="Nuclear transcription factor Y subunit C"/>
    <property type="match status" value="1"/>
</dbReference>
<evidence type="ECO:0000256" key="3">
    <source>
        <dbReference type="ARBA" id="ARBA00023125"/>
    </source>
</evidence>
<keyword evidence="12" id="KW-1185">Reference proteome</keyword>
<evidence type="ECO:0000313" key="11">
    <source>
        <dbReference type="EMBL" id="KAK1279926.1"/>
    </source>
</evidence>
<accession>A0AAV9BTB6</accession>
<dbReference type="PANTHER" id="PTHR10252">
    <property type="entry name" value="HISTONE-LIKE TRANSCRIPTION FACTOR CCAAT-RELATED"/>
    <property type="match status" value="1"/>
</dbReference>
<evidence type="ECO:0000256" key="1">
    <source>
        <dbReference type="ARBA" id="ARBA00004123"/>
    </source>
</evidence>
<comment type="subunit">
    <text evidence="6">Heterotrimeric transcription factor composed of three components, NF-YA, NF-YB and NF-YC. NF-YB and NF-YC must interact and dimerize for NF-YA association and DNA binding.</text>
</comment>
<keyword evidence="3" id="KW-0238">DNA-binding</keyword>
<protein>
    <submittedName>
        <fullName evidence="11">Nuclear transcription factor Y subunit C-1</fullName>
    </submittedName>
</protein>